<dbReference type="GO" id="GO:0008237">
    <property type="term" value="F:metallopeptidase activity"/>
    <property type="evidence" value="ECO:0007669"/>
    <property type="project" value="InterPro"/>
</dbReference>
<dbReference type="AlphaFoldDB" id="A0A4S8HRW2"/>
<name>A0A4S8HRW2_9BACT</name>
<evidence type="ECO:0000259" key="2">
    <source>
        <dbReference type="Pfam" id="PF18962"/>
    </source>
</evidence>
<dbReference type="InterPro" id="IPR024079">
    <property type="entry name" value="MetalloPept_cat_dom_sf"/>
</dbReference>
<evidence type="ECO:0000313" key="4">
    <source>
        <dbReference type="Proteomes" id="UP000306918"/>
    </source>
</evidence>
<dbReference type="OrthoDB" id="954626at2"/>
<dbReference type="Pfam" id="PF18962">
    <property type="entry name" value="Por_Secre_tail"/>
    <property type="match status" value="1"/>
</dbReference>
<sequence>MYKLNLLLLLLCMFAVTPFTYAQEKPCPIGNSTNLLSSFRRQLAGKPNGNGRLQLQLSPTRSLPAVVTYRIADGTASEKLAGSIANVPNSSFYLDIENKSVQGHILLPDSKKAYTYSSDNNGAVYVQETDINKIICIDYQEAMEPATPSTAAAKVATATSAAALADLQSYPGGNGCVLLDFDGQYVSSRYWNSGNPINAAPATISEDAKQETWELVSEAFRPFSLNITTSEAVFNTYPKNRRMRCIFTPTNTALPGAGGVAYIGSFAWNEDTPCWAFNTRGKAVGDVAVHEIGHTLGLDHDGRPGEEYYGGQGNWAPVMGVGYSKSLVQWSKGEYLNATNQENDLAIMTGHRFGVGYRVDDYTNSTTAATLLTMNALGNVSHKGVIERTADVDMFSFSTSSGPVNLTFTPNAHYPTLDILATLYDHTGTVITSSNPAGLNAGISTTLAAGSYYVSVTGTGEGDPATTGYSNYASLGSYNISGTVPIHIVLDHDPKGGVTPLAKPKDIISLVVSPNPAANQVTLQFGKHNSHFDVKIRDVNGVVVYTASHVQSGQQINIANLSSGLYFITINTGKQTITKKLIKQNAL</sequence>
<dbReference type="EMBL" id="STFF01000004">
    <property type="protein sequence ID" value="THU38190.1"/>
    <property type="molecule type" value="Genomic_DNA"/>
</dbReference>
<accession>A0A4S8HRW2</accession>
<keyword evidence="4" id="KW-1185">Reference proteome</keyword>
<feature type="domain" description="Secretion system C-terminal sorting" evidence="2">
    <location>
        <begin position="513"/>
        <end position="582"/>
    </location>
</feature>
<evidence type="ECO:0000256" key="1">
    <source>
        <dbReference type="SAM" id="SignalP"/>
    </source>
</evidence>
<organism evidence="3 4">
    <name type="scientific">Niastella caeni</name>
    <dbReference type="NCBI Taxonomy" id="2569763"/>
    <lineage>
        <taxon>Bacteria</taxon>
        <taxon>Pseudomonadati</taxon>
        <taxon>Bacteroidota</taxon>
        <taxon>Chitinophagia</taxon>
        <taxon>Chitinophagales</taxon>
        <taxon>Chitinophagaceae</taxon>
        <taxon>Niastella</taxon>
    </lineage>
</organism>
<feature type="signal peptide" evidence="1">
    <location>
        <begin position="1"/>
        <end position="22"/>
    </location>
</feature>
<dbReference type="InterPro" id="IPR026444">
    <property type="entry name" value="Secre_tail"/>
</dbReference>
<reference evidence="3 4" key="1">
    <citation type="submission" date="2019-04" db="EMBL/GenBank/DDBJ databases">
        <title>Niastella caeni sp. nov., isolated from activated sludge.</title>
        <authorList>
            <person name="Sheng M."/>
        </authorList>
    </citation>
    <scope>NUCLEOTIDE SEQUENCE [LARGE SCALE GENOMIC DNA]</scope>
    <source>
        <strain evidence="3 4">HX-2-15</strain>
    </source>
</reference>
<feature type="chain" id="PRO_5020477508" evidence="1">
    <location>
        <begin position="23"/>
        <end position="587"/>
    </location>
</feature>
<comment type="caution">
    <text evidence="3">The sequence shown here is derived from an EMBL/GenBank/DDBJ whole genome shotgun (WGS) entry which is preliminary data.</text>
</comment>
<dbReference type="RefSeq" id="WP_136578146.1">
    <property type="nucleotide sequence ID" value="NZ_STFF01000004.1"/>
</dbReference>
<gene>
    <name evidence="3" type="ORF">FAM09_16040</name>
</gene>
<evidence type="ECO:0000313" key="3">
    <source>
        <dbReference type="EMBL" id="THU38190.1"/>
    </source>
</evidence>
<dbReference type="Gene3D" id="3.40.390.10">
    <property type="entry name" value="Collagenase (Catalytic Domain)"/>
    <property type="match status" value="1"/>
</dbReference>
<dbReference type="SUPFAM" id="SSF55486">
    <property type="entry name" value="Metalloproteases ('zincins'), catalytic domain"/>
    <property type="match status" value="1"/>
</dbReference>
<dbReference type="Proteomes" id="UP000306918">
    <property type="component" value="Unassembled WGS sequence"/>
</dbReference>
<dbReference type="Gene3D" id="2.60.120.380">
    <property type="match status" value="1"/>
</dbReference>
<proteinExistence type="predicted"/>
<protein>
    <submittedName>
        <fullName evidence="3">T9SS type A sorting domain-containing protein</fullName>
    </submittedName>
</protein>
<keyword evidence="1" id="KW-0732">Signal</keyword>
<dbReference type="Pfam" id="PF13582">
    <property type="entry name" value="Reprolysin_3"/>
    <property type="match status" value="1"/>
</dbReference>
<dbReference type="NCBIfam" id="TIGR04183">
    <property type="entry name" value="Por_Secre_tail"/>
    <property type="match status" value="1"/>
</dbReference>